<proteinExistence type="predicted"/>
<feature type="compositionally biased region" description="Low complexity" evidence="1">
    <location>
        <begin position="197"/>
        <end position="207"/>
    </location>
</feature>
<comment type="caution">
    <text evidence="3">The sequence shown here is derived from an EMBL/GenBank/DDBJ whole genome shotgun (WGS) entry which is preliminary data.</text>
</comment>
<protein>
    <recommendedName>
        <fullName evidence="2">SPOR domain-containing protein</fullName>
    </recommendedName>
</protein>
<dbReference type="PRINTS" id="PR01217">
    <property type="entry name" value="PRICHEXTENSN"/>
</dbReference>
<evidence type="ECO:0000313" key="3">
    <source>
        <dbReference type="EMBL" id="EIT68062.1"/>
    </source>
</evidence>
<dbReference type="GO" id="GO:0032506">
    <property type="term" value="P:cytokinetic process"/>
    <property type="evidence" value="ECO:0007669"/>
    <property type="project" value="TreeGrafter"/>
</dbReference>
<dbReference type="OrthoDB" id="7069135at2"/>
<reference evidence="3 4" key="1">
    <citation type="journal article" date="2012" name="J. Bacteriol.">
        <title>Genome Sequence of n-Alkane-Degrading Hydrocarboniphaga effusa Strain AP103T (ATCC BAA-332T).</title>
        <authorList>
            <person name="Chang H.K."/>
            <person name="Zylstra G.J."/>
            <person name="Chae J.C."/>
        </authorList>
    </citation>
    <scope>NUCLEOTIDE SEQUENCE [LARGE SCALE GENOMIC DNA]</scope>
    <source>
        <strain evidence="3 4">AP103</strain>
    </source>
</reference>
<dbReference type="Pfam" id="PF05036">
    <property type="entry name" value="SPOR"/>
    <property type="match status" value="1"/>
</dbReference>
<feature type="region of interest" description="Disordered" evidence="1">
    <location>
        <begin position="52"/>
        <end position="229"/>
    </location>
</feature>
<dbReference type="Proteomes" id="UP000003704">
    <property type="component" value="Unassembled WGS sequence"/>
</dbReference>
<feature type="compositionally biased region" description="Acidic residues" evidence="1">
    <location>
        <begin position="119"/>
        <end position="129"/>
    </location>
</feature>
<evidence type="ECO:0000256" key="1">
    <source>
        <dbReference type="SAM" id="MobiDB-lite"/>
    </source>
</evidence>
<accession>I7Z8S9</accession>
<dbReference type="AlphaFoldDB" id="I7Z8S9"/>
<dbReference type="InterPro" id="IPR052521">
    <property type="entry name" value="Cell_div_SPOR-domain"/>
</dbReference>
<dbReference type="EMBL" id="AKGD01000004">
    <property type="protein sequence ID" value="EIT68062.1"/>
    <property type="molecule type" value="Genomic_DNA"/>
</dbReference>
<evidence type="ECO:0000313" key="4">
    <source>
        <dbReference type="Proteomes" id="UP000003704"/>
    </source>
</evidence>
<dbReference type="GO" id="GO:0042834">
    <property type="term" value="F:peptidoglycan binding"/>
    <property type="evidence" value="ECO:0007669"/>
    <property type="project" value="InterPro"/>
</dbReference>
<name>I7Z8S9_9GAMM</name>
<feature type="compositionally biased region" description="Basic and acidic residues" evidence="1">
    <location>
        <begin position="145"/>
        <end position="155"/>
    </location>
</feature>
<dbReference type="GO" id="GO:0032153">
    <property type="term" value="C:cell division site"/>
    <property type="evidence" value="ECO:0007669"/>
    <property type="project" value="TreeGrafter"/>
</dbReference>
<dbReference type="PANTHER" id="PTHR38687:SF1">
    <property type="entry name" value="CELL DIVISION PROTEIN DEDD"/>
    <property type="match status" value="1"/>
</dbReference>
<dbReference type="InterPro" id="IPR036680">
    <property type="entry name" value="SPOR-like_sf"/>
</dbReference>
<dbReference type="InterPro" id="IPR007730">
    <property type="entry name" value="SPOR-like_dom"/>
</dbReference>
<feature type="compositionally biased region" description="Low complexity" evidence="1">
    <location>
        <begin position="216"/>
        <end position="229"/>
    </location>
</feature>
<dbReference type="SUPFAM" id="SSF110997">
    <property type="entry name" value="Sporulation related repeat"/>
    <property type="match status" value="1"/>
</dbReference>
<evidence type="ECO:0000259" key="2">
    <source>
        <dbReference type="PROSITE" id="PS51724"/>
    </source>
</evidence>
<sequence>MNETLIRRLVGAGVLAAGALIVSLLLPQPNQPPELDAGLKVVEVQVDESGRMVEQFSDERPLADGRDRSREDKGRPALSAGTDERRYVPDSVELAASGETDIRPPTESGSEPAVAEQAPEMEELPEEPVPESRPKPAVPAPASKPAEKPATKPTEKPAPNPQAKPAEPPRKTEAPKPAVPAPIKDAPKPTPVPATPKPEAATVAKPDATPPPSPKPEATATAPKPVTPAAPGAVRWAVQAGSYADIANARQIQAQLKSLGYPSNITVIDTSGGARYRVRCGPFPTREAADAARGRIAGSKLPAQVVNDGP</sequence>
<keyword evidence="4" id="KW-1185">Reference proteome</keyword>
<feature type="compositionally biased region" description="Basic and acidic residues" evidence="1">
    <location>
        <begin position="57"/>
        <end position="75"/>
    </location>
</feature>
<feature type="domain" description="SPOR" evidence="2">
    <location>
        <begin position="230"/>
        <end position="310"/>
    </location>
</feature>
<dbReference type="STRING" id="1172194.WQQ_44970"/>
<dbReference type="Gene3D" id="3.30.70.1070">
    <property type="entry name" value="Sporulation related repeat"/>
    <property type="match status" value="1"/>
</dbReference>
<dbReference type="PANTHER" id="PTHR38687">
    <property type="entry name" value="CELL DIVISION PROTEIN DEDD-RELATED"/>
    <property type="match status" value="1"/>
</dbReference>
<dbReference type="PROSITE" id="PS51724">
    <property type="entry name" value="SPOR"/>
    <property type="match status" value="1"/>
</dbReference>
<gene>
    <name evidence="3" type="ORF">WQQ_44970</name>
</gene>
<organism evidence="3 4">
    <name type="scientific">Hydrocarboniphaga effusa AP103</name>
    <dbReference type="NCBI Taxonomy" id="1172194"/>
    <lineage>
        <taxon>Bacteria</taxon>
        <taxon>Pseudomonadati</taxon>
        <taxon>Pseudomonadota</taxon>
        <taxon>Gammaproteobacteria</taxon>
        <taxon>Nevskiales</taxon>
        <taxon>Nevskiaceae</taxon>
        <taxon>Hydrocarboniphaga</taxon>
    </lineage>
</organism>
<dbReference type="GO" id="GO:0030428">
    <property type="term" value="C:cell septum"/>
    <property type="evidence" value="ECO:0007669"/>
    <property type="project" value="TreeGrafter"/>
</dbReference>
<dbReference type="RefSeq" id="WP_007187432.1">
    <property type="nucleotide sequence ID" value="NZ_AKGD01000004.1"/>
</dbReference>